<dbReference type="EMBL" id="JARK01001714">
    <property type="protein sequence ID" value="EYB81583.1"/>
    <property type="molecule type" value="Genomic_DNA"/>
</dbReference>
<comment type="caution">
    <text evidence="1">The sequence shown here is derived from an EMBL/GenBank/DDBJ whole genome shotgun (WGS) entry which is preliminary data.</text>
</comment>
<reference evidence="2" key="1">
    <citation type="journal article" date="2015" name="Nat. Genet.">
        <title>The genome and transcriptome of the zoonotic hookworm Ancylostoma ceylanicum identify infection-specific gene families.</title>
        <authorList>
            <person name="Schwarz E.M."/>
            <person name="Hu Y."/>
            <person name="Antoshechkin I."/>
            <person name="Miller M.M."/>
            <person name="Sternberg P.W."/>
            <person name="Aroian R.V."/>
        </authorList>
    </citation>
    <scope>NUCLEOTIDE SEQUENCE</scope>
    <source>
        <strain evidence="2">HY135</strain>
    </source>
</reference>
<dbReference type="AlphaFoldDB" id="A0A016RTE2"/>
<gene>
    <name evidence="1" type="primary">Acey_s0378.g279</name>
    <name evidence="1" type="ORF">Y032_0378g279</name>
</gene>
<protein>
    <submittedName>
        <fullName evidence="1">Uncharacterized protein</fullName>
    </submittedName>
</protein>
<name>A0A016RTE2_9BILA</name>
<accession>A0A016RTE2</accession>
<evidence type="ECO:0000313" key="1">
    <source>
        <dbReference type="EMBL" id="EYB81583.1"/>
    </source>
</evidence>
<proteinExistence type="predicted"/>
<organism evidence="1 2">
    <name type="scientific">Ancylostoma ceylanicum</name>
    <dbReference type="NCBI Taxonomy" id="53326"/>
    <lineage>
        <taxon>Eukaryota</taxon>
        <taxon>Metazoa</taxon>
        <taxon>Ecdysozoa</taxon>
        <taxon>Nematoda</taxon>
        <taxon>Chromadorea</taxon>
        <taxon>Rhabditida</taxon>
        <taxon>Rhabditina</taxon>
        <taxon>Rhabditomorpha</taxon>
        <taxon>Strongyloidea</taxon>
        <taxon>Ancylostomatidae</taxon>
        <taxon>Ancylostomatinae</taxon>
        <taxon>Ancylostoma</taxon>
    </lineage>
</organism>
<dbReference type="Proteomes" id="UP000024635">
    <property type="component" value="Unassembled WGS sequence"/>
</dbReference>
<evidence type="ECO:0000313" key="2">
    <source>
        <dbReference type="Proteomes" id="UP000024635"/>
    </source>
</evidence>
<keyword evidence="2" id="KW-1185">Reference proteome</keyword>
<sequence>MPSISSTTLSSVKSTLCRLSPIDQWDEYNGPQRNSGADKPGRLLEEAWLRHCPSGRIRLQCQLIPPFQSSCQHRASPSLATVTPVSIDCERSVEGLPMLTTGDRQHRRPTVADIGDRPSPVLVTVTTVPIDCGL</sequence>